<gene>
    <name evidence="2" type="ORF">TrST_g1931</name>
</gene>
<dbReference type="OrthoDB" id="10441880at2759"/>
<reference evidence="3" key="1">
    <citation type="journal article" date="2023" name="Commun. Biol.">
        <title>Genome analysis of Parmales, the sister group of diatoms, reveals the evolutionary specialization of diatoms from phago-mixotrophs to photoautotrophs.</title>
        <authorList>
            <person name="Ban H."/>
            <person name="Sato S."/>
            <person name="Yoshikawa S."/>
            <person name="Yamada K."/>
            <person name="Nakamura Y."/>
            <person name="Ichinomiya M."/>
            <person name="Sato N."/>
            <person name="Blanc-Mathieu R."/>
            <person name="Endo H."/>
            <person name="Kuwata A."/>
            <person name="Ogata H."/>
        </authorList>
    </citation>
    <scope>NUCLEOTIDE SEQUENCE [LARGE SCALE GENOMIC DNA]</scope>
    <source>
        <strain evidence="3">NIES 3701</strain>
    </source>
</reference>
<evidence type="ECO:0000256" key="1">
    <source>
        <dbReference type="SAM" id="Phobius"/>
    </source>
</evidence>
<comment type="caution">
    <text evidence="2">The sequence shown here is derived from an EMBL/GenBank/DDBJ whole genome shotgun (WGS) entry which is preliminary data.</text>
</comment>
<accession>A0A9W7B4G3</accession>
<protein>
    <submittedName>
        <fullName evidence="2">Uncharacterized protein</fullName>
    </submittedName>
</protein>
<keyword evidence="3" id="KW-1185">Reference proteome</keyword>
<keyword evidence="1" id="KW-1133">Transmembrane helix</keyword>
<keyword evidence="1" id="KW-0472">Membrane</keyword>
<feature type="transmembrane region" description="Helical" evidence="1">
    <location>
        <begin position="87"/>
        <end position="112"/>
    </location>
</feature>
<evidence type="ECO:0000313" key="3">
    <source>
        <dbReference type="Proteomes" id="UP001165085"/>
    </source>
</evidence>
<keyword evidence="1" id="KW-0812">Transmembrane</keyword>
<sequence length="259" mass="28379">MSSCSQSLCPVYGDDAGDDIEPEIVSYCDYNVDPDCECDCNIQSCSSWYQSCYDTVNDDQPPFPSGGQGCDLVYCDKLEISDEVMNIIELVGSVIGGLIGLCCMCGVVYFFYEARQSTDSARKKEKLREWKQNQGQFQAPLSHVPVQFTDSNFDTEQGHQFVAHNQVPASINYRVQVPMTGMPPGGQLLVSLPDGQQGYCQLPPNAQPGQFFDLPVQTLPPVAPQQMMAMAPVPMQQAEVMVSAPPMAEAVIYGSTVKK</sequence>
<dbReference type="EMBL" id="BRXY01000256">
    <property type="protein sequence ID" value="GMH81330.1"/>
    <property type="molecule type" value="Genomic_DNA"/>
</dbReference>
<dbReference type="Proteomes" id="UP001165085">
    <property type="component" value="Unassembled WGS sequence"/>
</dbReference>
<evidence type="ECO:0000313" key="2">
    <source>
        <dbReference type="EMBL" id="GMH81330.1"/>
    </source>
</evidence>
<name>A0A9W7B4G3_9STRA</name>
<dbReference type="AlphaFoldDB" id="A0A9W7B4G3"/>
<organism evidence="2 3">
    <name type="scientific">Triparma strigata</name>
    <dbReference type="NCBI Taxonomy" id="1606541"/>
    <lineage>
        <taxon>Eukaryota</taxon>
        <taxon>Sar</taxon>
        <taxon>Stramenopiles</taxon>
        <taxon>Ochrophyta</taxon>
        <taxon>Bolidophyceae</taxon>
        <taxon>Parmales</taxon>
        <taxon>Triparmaceae</taxon>
        <taxon>Triparma</taxon>
    </lineage>
</organism>
<proteinExistence type="predicted"/>